<dbReference type="SMART" id="SM00360">
    <property type="entry name" value="RRM"/>
    <property type="match status" value="1"/>
</dbReference>
<dbReference type="Pfam" id="PF00076">
    <property type="entry name" value="RRM_1"/>
    <property type="match status" value="1"/>
</dbReference>
<proteinExistence type="predicted"/>
<evidence type="ECO:0000313" key="5">
    <source>
        <dbReference type="Proteomes" id="UP000010422"/>
    </source>
</evidence>
<dbReference type="Proteomes" id="UP000010422">
    <property type="component" value="Unassembled WGS sequence"/>
</dbReference>
<organism evidence="5">
    <name type="scientific">Pneumocystis jirovecii</name>
    <name type="common">Human pneumocystis pneumonia agent</name>
    <dbReference type="NCBI Taxonomy" id="42068"/>
    <lineage>
        <taxon>Eukaryota</taxon>
        <taxon>Fungi</taxon>
        <taxon>Dikarya</taxon>
        <taxon>Ascomycota</taxon>
        <taxon>Taphrinomycotina</taxon>
        <taxon>Pneumocystomycetes</taxon>
        <taxon>Pneumocystaceae</taxon>
        <taxon>Pneumocystis</taxon>
    </lineage>
</organism>
<evidence type="ECO:0000313" key="4">
    <source>
        <dbReference type="EMBL" id="CCJ30152.1"/>
    </source>
</evidence>
<feature type="domain" description="RRM" evidence="3">
    <location>
        <begin position="64"/>
        <end position="151"/>
    </location>
</feature>
<dbReference type="InParanoid" id="L0PD45"/>
<dbReference type="FunCoup" id="L0PD45">
    <property type="interactions" value="663"/>
</dbReference>
<dbReference type="InterPro" id="IPR008111">
    <property type="entry name" value="RNA-bd_8"/>
</dbReference>
<feature type="region of interest" description="Disordered" evidence="2">
    <location>
        <begin position="1"/>
        <end position="21"/>
    </location>
</feature>
<evidence type="ECO:0000256" key="1">
    <source>
        <dbReference type="PROSITE-ProRule" id="PRU00176"/>
    </source>
</evidence>
<dbReference type="AlphaFoldDB" id="L0PD45"/>
<dbReference type="InterPro" id="IPR035979">
    <property type="entry name" value="RBD_domain_sf"/>
</dbReference>
<dbReference type="PANTHER" id="PTHR45894">
    <property type="entry name" value="RNA-BINDING PROTEIN 8A"/>
    <property type="match status" value="1"/>
</dbReference>
<dbReference type="GO" id="GO:0003723">
    <property type="term" value="F:RNA binding"/>
    <property type="evidence" value="ECO:0007669"/>
    <property type="project" value="UniProtKB-UniRule"/>
</dbReference>
<protein>
    <recommendedName>
        <fullName evidence="3">RRM domain-containing protein</fullName>
    </recommendedName>
</protein>
<evidence type="ECO:0000256" key="2">
    <source>
        <dbReference type="SAM" id="MobiDB-lite"/>
    </source>
</evidence>
<name>L0PD45_PNEJI</name>
<dbReference type="VEuPathDB" id="FungiDB:PNEJI1_001844"/>
<gene>
    <name evidence="4" type="ORF">PNEJI1_001844</name>
</gene>
<dbReference type="InterPro" id="IPR000504">
    <property type="entry name" value="RRM_dom"/>
</dbReference>
<reference evidence="4 5" key="1">
    <citation type="journal article" date="2012" name="MBio">
        <title>De novo assembly of the Pneumocystis jirovecii genome from a single bronchoalveolar lavage fluid specimen from a patient.</title>
        <authorList>
            <person name="Cisse O.H."/>
            <person name="Pagni M."/>
            <person name="Hauser P.M."/>
        </authorList>
    </citation>
    <scope>NUCLEOTIDE SEQUENCE [LARGE SCALE GENOMIC DNA]</scope>
    <source>
        <strain evidence="4 5">SE8</strain>
    </source>
</reference>
<dbReference type="SUPFAM" id="SSF54928">
    <property type="entry name" value="RNA-binding domain, RBD"/>
    <property type="match status" value="1"/>
</dbReference>
<accession>L0PD45</accession>
<sequence>MSQPTAQDAMDVEETQRTEKPVICRGRDESLILAPEEMQEEGGSRPGMDGMDEEAAWTQYGIRARLAIEGWSYSCLQDVHEETSEEDLQDKFSEYGEIKNLHLNLDRRTGRIRTGYALLEYTHLSEAKAAIAHCNGTQLLESTLSVDFAFVQPVENVPIQRDARSESPVQLDPPVSNTHPVQA</sequence>
<keyword evidence="1" id="KW-0694">RNA-binding</keyword>
<dbReference type="GO" id="GO:0005737">
    <property type="term" value="C:cytoplasm"/>
    <property type="evidence" value="ECO:0007669"/>
    <property type="project" value="InterPro"/>
</dbReference>
<comment type="caution">
    <text evidence="4">The sequence shown here is derived from an EMBL/GenBank/DDBJ whole genome shotgun (WGS) entry which is preliminary data.</text>
</comment>
<dbReference type="STRING" id="1209962.L0PD45"/>
<dbReference type="Gene3D" id="3.30.70.330">
    <property type="match status" value="1"/>
</dbReference>
<dbReference type="PROSITE" id="PS50102">
    <property type="entry name" value="RRM"/>
    <property type="match status" value="1"/>
</dbReference>
<dbReference type="GO" id="GO:0005634">
    <property type="term" value="C:nucleus"/>
    <property type="evidence" value="ECO:0007669"/>
    <property type="project" value="InterPro"/>
</dbReference>
<dbReference type="GO" id="GO:0006396">
    <property type="term" value="P:RNA processing"/>
    <property type="evidence" value="ECO:0007669"/>
    <property type="project" value="InterPro"/>
</dbReference>
<evidence type="ECO:0000259" key="3">
    <source>
        <dbReference type="PROSITE" id="PS50102"/>
    </source>
</evidence>
<dbReference type="InterPro" id="IPR012677">
    <property type="entry name" value="Nucleotide-bd_a/b_plait_sf"/>
</dbReference>
<feature type="region of interest" description="Disordered" evidence="2">
    <location>
        <begin position="161"/>
        <end position="183"/>
    </location>
</feature>
<dbReference type="EMBL" id="CAKM01000237">
    <property type="protein sequence ID" value="CCJ30152.1"/>
    <property type="molecule type" value="Genomic_DNA"/>
</dbReference>